<keyword evidence="11 12" id="KW-0003">3Fe-4S</keyword>
<dbReference type="PRINTS" id="PR00354">
    <property type="entry name" value="7FE8SFRDOXIN"/>
</dbReference>
<evidence type="ECO:0000256" key="8">
    <source>
        <dbReference type="ARBA" id="ARBA00022982"/>
    </source>
</evidence>
<evidence type="ECO:0000256" key="7">
    <source>
        <dbReference type="ARBA" id="ARBA00022737"/>
    </source>
</evidence>
<feature type="domain" description="4Fe-4S ferredoxin-type" evidence="13">
    <location>
        <begin position="31"/>
        <end position="60"/>
    </location>
</feature>
<evidence type="ECO:0000256" key="4">
    <source>
        <dbReference type="ARBA" id="ARBA00022448"/>
    </source>
</evidence>
<dbReference type="EMBL" id="BSFP01000025">
    <property type="protein sequence ID" value="GLL02646.1"/>
    <property type="molecule type" value="Genomic_DNA"/>
</dbReference>
<evidence type="ECO:0000313" key="15">
    <source>
        <dbReference type="Proteomes" id="UP001143480"/>
    </source>
</evidence>
<reference evidence="14" key="2">
    <citation type="submission" date="2023-01" db="EMBL/GenBank/DDBJ databases">
        <authorList>
            <person name="Sun Q."/>
            <person name="Evtushenko L."/>
        </authorList>
    </citation>
    <scope>NUCLEOTIDE SEQUENCE</scope>
    <source>
        <strain evidence="14">VKM Ac-1321</strain>
    </source>
</reference>
<evidence type="ECO:0000256" key="12">
    <source>
        <dbReference type="RuleBase" id="RU365098"/>
    </source>
</evidence>
<gene>
    <name evidence="14" type="ORF">GCM10017581_043880</name>
</gene>
<dbReference type="PROSITE" id="PS00198">
    <property type="entry name" value="4FE4S_FER_1"/>
    <property type="match status" value="1"/>
</dbReference>
<comment type="cofactor">
    <cofactor evidence="1 12">
        <name>[4Fe-4S] cluster</name>
        <dbReference type="ChEBI" id="CHEBI:49883"/>
    </cofactor>
</comment>
<proteinExistence type="predicted"/>
<keyword evidence="8 12" id="KW-0249">Electron transport</keyword>
<dbReference type="InterPro" id="IPR017900">
    <property type="entry name" value="4Fe4S_Fe_S_CS"/>
</dbReference>
<dbReference type="InterPro" id="IPR000813">
    <property type="entry name" value="7Fe_ferredoxin"/>
</dbReference>
<accession>A0A9W6KLV2</accession>
<comment type="function">
    <text evidence="2 12">Ferredoxins are iron-sulfur proteins that transfer electrons in a wide variety of metabolic reactions.</text>
</comment>
<evidence type="ECO:0000256" key="5">
    <source>
        <dbReference type="ARBA" id="ARBA00022485"/>
    </source>
</evidence>
<dbReference type="Proteomes" id="UP001143480">
    <property type="component" value="Unassembled WGS sequence"/>
</dbReference>
<evidence type="ECO:0000256" key="2">
    <source>
        <dbReference type="ARBA" id="ARBA00003532"/>
    </source>
</evidence>
<comment type="caution">
    <text evidence="14">The sequence shown here is derived from an EMBL/GenBank/DDBJ whole genome shotgun (WGS) entry which is preliminary data.</text>
</comment>
<evidence type="ECO:0000256" key="9">
    <source>
        <dbReference type="ARBA" id="ARBA00023004"/>
    </source>
</evidence>
<protein>
    <recommendedName>
        <fullName evidence="3 12">Ferredoxin</fullName>
    </recommendedName>
</protein>
<dbReference type="GO" id="GO:0046872">
    <property type="term" value="F:metal ion binding"/>
    <property type="evidence" value="ECO:0007669"/>
    <property type="project" value="UniProtKB-UniRule"/>
</dbReference>
<sequence length="106" mass="11170">MTYVIALPCVDVTDKACVEECPIDCIYAGDRMLYVQPDECTDCGACEPVCPVEAIYYEDDLPAEYAGYAAVNSEFFAAIGSPGGASRLGPISTGDHPRVAALPAQA</sequence>
<keyword evidence="4 12" id="KW-0813">Transport</keyword>
<dbReference type="InterPro" id="IPR054830">
    <property type="entry name" value="FdxA_Actino"/>
</dbReference>
<dbReference type="RefSeq" id="WP_261960709.1">
    <property type="nucleotide sequence ID" value="NZ_BAAAXA010000001.1"/>
</dbReference>
<keyword evidence="10 12" id="KW-0411">Iron-sulfur</keyword>
<dbReference type="InterPro" id="IPR050294">
    <property type="entry name" value="RnfB_subfamily"/>
</dbReference>
<dbReference type="PANTHER" id="PTHR42859:SF2">
    <property type="entry name" value="FERREDOXIN"/>
    <property type="match status" value="1"/>
</dbReference>
<dbReference type="InterPro" id="IPR017896">
    <property type="entry name" value="4Fe4S_Fe-S-bd"/>
</dbReference>
<dbReference type="GO" id="GO:0051538">
    <property type="term" value="F:3 iron, 4 sulfur cluster binding"/>
    <property type="evidence" value="ECO:0007669"/>
    <property type="project" value="UniProtKB-UniRule"/>
</dbReference>
<dbReference type="NCBIfam" id="NF045480">
    <property type="entry name" value="FdxA_Actino"/>
    <property type="match status" value="1"/>
</dbReference>
<evidence type="ECO:0000259" key="13">
    <source>
        <dbReference type="PROSITE" id="PS51379"/>
    </source>
</evidence>
<evidence type="ECO:0000256" key="10">
    <source>
        <dbReference type="ARBA" id="ARBA00023014"/>
    </source>
</evidence>
<evidence type="ECO:0000313" key="14">
    <source>
        <dbReference type="EMBL" id="GLL02646.1"/>
    </source>
</evidence>
<dbReference type="PANTHER" id="PTHR42859">
    <property type="entry name" value="OXIDOREDUCTASE"/>
    <property type="match status" value="1"/>
</dbReference>
<dbReference type="GO" id="GO:0051539">
    <property type="term" value="F:4 iron, 4 sulfur cluster binding"/>
    <property type="evidence" value="ECO:0007669"/>
    <property type="project" value="UniProtKB-UniRule"/>
</dbReference>
<reference evidence="14" key="1">
    <citation type="journal article" date="2014" name="Int. J. Syst. Evol. Microbiol.">
        <title>Complete genome sequence of Corynebacterium casei LMG S-19264T (=DSM 44701T), isolated from a smear-ripened cheese.</title>
        <authorList>
            <consortium name="US DOE Joint Genome Institute (JGI-PGF)"/>
            <person name="Walter F."/>
            <person name="Albersmeier A."/>
            <person name="Kalinowski J."/>
            <person name="Ruckert C."/>
        </authorList>
    </citation>
    <scope>NUCLEOTIDE SEQUENCE</scope>
    <source>
        <strain evidence="14">VKM Ac-1321</strain>
    </source>
</reference>
<evidence type="ECO:0000256" key="11">
    <source>
        <dbReference type="ARBA" id="ARBA00023291"/>
    </source>
</evidence>
<name>A0A9W6KLV2_9ACTN</name>
<dbReference type="Pfam" id="PF00037">
    <property type="entry name" value="Fer4"/>
    <property type="match status" value="1"/>
</dbReference>
<dbReference type="PROSITE" id="PS51379">
    <property type="entry name" value="4FE4S_FER_2"/>
    <property type="match status" value="1"/>
</dbReference>
<keyword evidence="7" id="KW-0677">Repeat</keyword>
<dbReference type="GO" id="GO:0009055">
    <property type="term" value="F:electron transfer activity"/>
    <property type="evidence" value="ECO:0007669"/>
    <property type="project" value="UniProtKB-UniRule"/>
</dbReference>
<organism evidence="14 15">
    <name type="scientific">Dactylosporangium matsuzakiense</name>
    <dbReference type="NCBI Taxonomy" id="53360"/>
    <lineage>
        <taxon>Bacteria</taxon>
        <taxon>Bacillati</taxon>
        <taxon>Actinomycetota</taxon>
        <taxon>Actinomycetes</taxon>
        <taxon>Micromonosporales</taxon>
        <taxon>Micromonosporaceae</taxon>
        <taxon>Dactylosporangium</taxon>
    </lineage>
</organism>
<keyword evidence="5 12" id="KW-0004">4Fe-4S</keyword>
<dbReference type="AlphaFoldDB" id="A0A9W6KLV2"/>
<evidence type="ECO:0000256" key="6">
    <source>
        <dbReference type="ARBA" id="ARBA00022723"/>
    </source>
</evidence>
<keyword evidence="6 12" id="KW-0479">Metal-binding</keyword>
<dbReference type="SUPFAM" id="SSF54862">
    <property type="entry name" value="4Fe-4S ferredoxins"/>
    <property type="match status" value="1"/>
</dbReference>
<dbReference type="Gene3D" id="3.30.70.20">
    <property type="match status" value="1"/>
</dbReference>
<keyword evidence="9 12" id="KW-0408">Iron</keyword>
<keyword evidence="15" id="KW-1185">Reference proteome</keyword>
<comment type="cofactor">
    <cofactor evidence="12">
        <name>[3Fe-4S] cluster</name>
        <dbReference type="ChEBI" id="CHEBI:21137"/>
    </cofactor>
    <text evidence="12">Binds 1 [3Fe-4S] cluster.</text>
</comment>
<evidence type="ECO:0000256" key="3">
    <source>
        <dbReference type="ARBA" id="ARBA00013529"/>
    </source>
</evidence>
<evidence type="ECO:0000256" key="1">
    <source>
        <dbReference type="ARBA" id="ARBA00001966"/>
    </source>
</evidence>